<dbReference type="SUPFAM" id="SSF54197">
    <property type="entry name" value="HIT-like"/>
    <property type="match status" value="1"/>
</dbReference>
<dbReference type="PANTHER" id="PTHR42997">
    <property type="entry name" value="HIT FAMILY HYDROLASE"/>
    <property type="match status" value="1"/>
</dbReference>
<dbReference type="Gene3D" id="3.30.428.10">
    <property type="entry name" value="HIT-like"/>
    <property type="match status" value="1"/>
</dbReference>
<dbReference type="InterPro" id="IPR036265">
    <property type="entry name" value="HIT-like_sf"/>
</dbReference>
<proteinExistence type="predicted"/>
<gene>
    <name evidence="3" type="ORF">UFOPK2292_00152</name>
</gene>
<evidence type="ECO:0000259" key="2">
    <source>
        <dbReference type="PROSITE" id="PS51084"/>
    </source>
</evidence>
<dbReference type="EMBL" id="CAEZWU010000013">
    <property type="protein sequence ID" value="CAB4659248.1"/>
    <property type="molecule type" value="Genomic_DNA"/>
</dbReference>
<name>A0A6J6LDC1_9ZZZZ</name>
<organism evidence="3">
    <name type="scientific">freshwater metagenome</name>
    <dbReference type="NCBI Taxonomy" id="449393"/>
    <lineage>
        <taxon>unclassified sequences</taxon>
        <taxon>metagenomes</taxon>
        <taxon>ecological metagenomes</taxon>
    </lineage>
</organism>
<dbReference type="PANTHER" id="PTHR42997:SF1">
    <property type="entry name" value="AP-4-A PHOSPHORYLASE"/>
    <property type="match status" value="1"/>
</dbReference>
<dbReference type="InterPro" id="IPR052908">
    <property type="entry name" value="AP-4-A_phosphorylase"/>
</dbReference>
<evidence type="ECO:0000313" key="3">
    <source>
        <dbReference type="EMBL" id="CAB4659248.1"/>
    </source>
</evidence>
<feature type="domain" description="HIT" evidence="2">
    <location>
        <begin position="28"/>
        <end position="139"/>
    </location>
</feature>
<sequence>MLDRIWNGWRADYVMHGQDTRSTSNASIFTQILNSGLSDEQSFIVHRGKTVFAIMNAFPYTSGHLLVIPYREVAELEMLSVEETSELWATVTDATKVVKSVYKPEALNVGLNLGAAAGGSISQHLHVHIVARWGGDTNFMVVTANTKILPEALDVSASRIREAWKVTN</sequence>
<reference evidence="3" key="1">
    <citation type="submission" date="2020-05" db="EMBL/GenBank/DDBJ databases">
        <authorList>
            <person name="Chiriac C."/>
            <person name="Salcher M."/>
            <person name="Ghai R."/>
            <person name="Kavagutti S V."/>
        </authorList>
    </citation>
    <scope>NUCLEOTIDE SEQUENCE</scope>
</reference>
<accession>A0A6J6LDC1</accession>
<dbReference type="Pfam" id="PF01230">
    <property type="entry name" value="HIT"/>
    <property type="match status" value="1"/>
</dbReference>
<dbReference type="InterPro" id="IPR039383">
    <property type="entry name" value="FHIT"/>
</dbReference>
<dbReference type="InterPro" id="IPR011146">
    <property type="entry name" value="HIT-like"/>
</dbReference>
<dbReference type="CDD" id="cd01275">
    <property type="entry name" value="FHIT"/>
    <property type="match status" value="1"/>
</dbReference>
<protein>
    <submittedName>
        <fullName evidence="3">Unannotated protein</fullName>
    </submittedName>
</protein>
<dbReference type="GO" id="GO:0003824">
    <property type="term" value="F:catalytic activity"/>
    <property type="evidence" value="ECO:0007669"/>
    <property type="project" value="InterPro"/>
</dbReference>
<dbReference type="GO" id="GO:0000166">
    <property type="term" value="F:nucleotide binding"/>
    <property type="evidence" value="ECO:0007669"/>
    <property type="project" value="UniProtKB-KW"/>
</dbReference>
<keyword evidence="1" id="KW-0547">Nucleotide-binding</keyword>
<evidence type="ECO:0000256" key="1">
    <source>
        <dbReference type="ARBA" id="ARBA00022741"/>
    </source>
</evidence>
<dbReference type="AlphaFoldDB" id="A0A6J6LDC1"/>
<dbReference type="PROSITE" id="PS51084">
    <property type="entry name" value="HIT_2"/>
    <property type="match status" value="1"/>
</dbReference>